<feature type="compositionally biased region" description="Low complexity" evidence="2">
    <location>
        <begin position="37"/>
        <end position="61"/>
    </location>
</feature>
<dbReference type="InterPro" id="IPR030678">
    <property type="entry name" value="Peptide/Ni-bd"/>
</dbReference>
<sequence length="533" mass="57149">MKLQKSWLARIVATAAVGTMALAGCANPATSGNDNGSSASSAAHGPIGDQGDPGTPTQGGTLSFASYSPVSSLDPTVIAATAPTGGTEMAAVYDVLMRYDYGSQTFEPQLAQSLEESPDRLTWTMRLREGVRFSDGTPFDAHAVVASIDRYNTRRGLYASLYTKMVRSTTAKDASTVEFRLEQPWSNFPGILAYGHGMIVAPSAQQGDTFTPIGAGPFSLVNLRPQQELELAARPDYWGGRPHLDGLKFVAIAGEQPKIEALRTGGVHMIYLRNAETVNAATAEFPGFISTFSGTTIGQINSAPGRPGADRRVRQAMAYAIDTDIVNQRARGGQEIMGTDLFQPWSQWSGSTTGITPDPAKAKQLLDEAMADGFDGKVTYVGINDPDAQEVALAVQAQLNAVGFDATIEYTSSVPDMVRRLYADRNFDIALGGYNVSDIEPAIGLFNALHSTSNNLIGLKNPVMDGLLDDVLSAPDTETGQRALDAIQRFINEEQSFLTWGAGRTYVAWSDNVFGADPSIDQIMLFDDAFIRN</sequence>
<dbReference type="GO" id="GO:0043190">
    <property type="term" value="C:ATP-binding cassette (ABC) transporter complex"/>
    <property type="evidence" value="ECO:0007669"/>
    <property type="project" value="InterPro"/>
</dbReference>
<evidence type="ECO:0000259" key="4">
    <source>
        <dbReference type="Pfam" id="PF00496"/>
    </source>
</evidence>
<comment type="caution">
    <text evidence="5">The sequence shown here is derived from an EMBL/GenBank/DDBJ whole genome shotgun (WGS) entry which is preliminary data.</text>
</comment>
<accession>A0A846XHF3</accession>
<evidence type="ECO:0000256" key="2">
    <source>
        <dbReference type="SAM" id="MobiDB-lite"/>
    </source>
</evidence>
<dbReference type="EMBL" id="JAAXOO010000002">
    <property type="protein sequence ID" value="NKY33294.1"/>
    <property type="molecule type" value="Genomic_DNA"/>
</dbReference>
<dbReference type="SUPFAM" id="SSF53850">
    <property type="entry name" value="Periplasmic binding protein-like II"/>
    <property type="match status" value="1"/>
</dbReference>
<keyword evidence="1 3" id="KW-0732">Signal</keyword>
<dbReference type="PIRSF" id="PIRSF002741">
    <property type="entry name" value="MppA"/>
    <property type="match status" value="1"/>
</dbReference>
<dbReference type="Gene3D" id="3.40.190.10">
    <property type="entry name" value="Periplasmic binding protein-like II"/>
    <property type="match status" value="1"/>
</dbReference>
<dbReference type="RefSeq" id="WP_084470922.1">
    <property type="nucleotide sequence ID" value="NZ_JAAXOO010000002.1"/>
</dbReference>
<dbReference type="InterPro" id="IPR000914">
    <property type="entry name" value="SBP_5_dom"/>
</dbReference>
<dbReference type="PROSITE" id="PS51257">
    <property type="entry name" value="PROKAR_LIPOPROTEIN"/>
    <property type="match status" value="1"/>
</dbReference>
<dbReference type="CDD" id="cd00995">
    <property type="entry name" value="PBP2_NikA_DppA_OppA_like"/>
    <property type="match status" value="1"/>
</dbReference>
<evidence type="ECO:0000256" key="3">
    <source>
        <dbReference type="SAM" id="SignalP"/>
    </source>
</evidence>
<evidence type="ECO:0000313" key="6">
    <source>
        <dbReference type="Proteomes" id="UP000565715"/>
    </source>
</evidence>
<feature type="signal peptide" evidence="3">
    <location>
        <begin position="1"/>
        <end position="23"/>
    </location>
</feature>
<dbReference type="PANTHER" id="PTHR30290:SF38">
    <property type="entry name" value="D,D-DIPEPTIDE-BINDING PERIPLASMIC PROTEIN DDPA-RELATED"/>
    <property type="match status" value="1"/>
</dbReference>
<evidence type="ECO:0000313" key="5">
    <source>
        <dbReference type="EMBL" id="NKY33294.1"/>
    </source>
</evidence>
<feature type="domain" description="Solute-binding protein family 5" evidence="4">
    <location>
        <begin position="106"/>
        <end position="454"/>
    </location>
</feature>
<dbReference type="GO" id="GO:1904680">
    <property type="term" value="F:peptide transmembrane transporter activity"/>
    <property type="evidence" value="ECO:0007669"/>
    <property type="project" value="TreeGrafter"/>
</dbReference>
<evidence type="ECO:0000256" key="1">
    <source>
        <dbReference type="ARBA" id="ARBA00022729"/>
    </source>
</evidence>
<keyword evidence="6" id="KW-1185">Reference proteome</keyword>
<dbReference type="GO" id="GO:0042597">
    <property type="term" value="C:periplasmic space"/>
    <property type="evidence" value="ECO:0007669"/>
    <property type="project" value="UniProtKB-ARBA"/>
</dbReference>
<dbReference type="Proteomes" id="UP000565715">
    <property type="component" value="Unassembled WGS sequence"/>
</dbReference>
<dbReference type="InterPro" id="IPR039424">
    <property type="entry name" value="SBP_5"/>
</dbReference>
<dbReference type="PANTHER" id="PTHR30290">
    <property type="entry name" value="PERIPLASMIC BINDING COMPONENT OF ABC TRANSPORTER"/>
    <property type="match status" value="1"/>
</dbReference>
<reference evidence="5 6" key="1">
    <citation type="submission" date="2020-04" db="EMBL/GenBank/DDBJ databases">
        <title>MicrobeNet Type strains.</title>
        <authorList>
            <person name="Nicholson A.C."/>
        </authorList>
    </citation>
    <scope>NUCLEOTIDE SEQUENCE [LARGE SCALE GENOMIC DNA]</scope>
    <source>
        <strain evidence="5 6">DSM 45078</strain>
    </source>
</reference>
<dbReference type="Pfam" id="PF00496">
    <property type="entry name" value="SBP_bac_5"/>
    <property type="match status" value="1"/>
</dbReference>
<protein>
    <submittedName>
        <fullName evidence="5">ABC transporter substrate-binding protein</fullName>
    </submittedName>
</protein>
<proteinExistence type="predicted"/>
<feature type="chain" id="PRO_5039123133" evidence="3">
    <location>
        <begin position="24"/>
        <end position="533"/>
    </location>
</feature>
<name>A0A846XHF3_9NOCA</name>
<organism evidence="5 6">
    <name type="scientific">Nocardia speluncae</name>
    <dbReference type="NCBI Taxonomy" id="419477"/>
    <lineage>
        <taxon>Bacteria</taxon>
        <taxon>Bacillati</taxon>
        <taxon>Actinomycetota</taxon>
        <taxon>Actinomycetes</taxon>
        <taxon>Mycobacteriales</taxon>
        <taxon>Nocardiaceae</taxon>
        <taxon>Nocardia</taxon>
    </lineage>
</organism>
<feature type="region of interest" description="Disordered" evidence="2">
    <location>
        <begin position="30"/>
        <end position="63"/>
    </location>
</feature>
<dbReference type="AlphaFoldDB" id="A0A846XHF3"/>
<dbReference type="GO" id="GO:0015833">
    <property type="term" value="P:peptide transport"/>
    <property type="evidence" value="ECO:0007669"/>
    <property type="project" value="TreeGrafter"/>
</dbReference>
<dbReference type="Gene3D" id="3.10.105.10">
    <property type="entry name" value="Dipeptide-binding Protein, Domain 3"/>
    <property type="match status" value="1"/>
</dbReference>
<gene>
    <name evidence="5" type="ORF">HGA13_09455</name>
</gene>